<evidence type="ECO:0000256" key="2">
    <source>
        <dbReference type="SAM" id="MobiDB-lite"/>
    </source>
</evidence>
<evidence type="ECO:0000256" key="1">
    <source>
        <dbReference type="ARBA" id="ARBA00006295"/>
    </source>
</evidence>
<comment type="caution">
    <text evidence="4">The sequence shown here is derived from an EMBL/GenBank/DDBJ whole genome shotgun (WGS) entry which is preliminary data.</text>
</comment>
<accession>A0ABT3DUX1</accession>
<comment type="similarity">
    <text evidence="1">Belongs to the ParB family.</text>
</comment>
<name>A0ABT3DUX1_9XANT</name>
<dbReference type="InterPro" id="IPR040873">
    <property type="entry name" value="SoPB_HTH"/>
</dbReference>
<dbReference type="Pfam" id="PF02195">
    <property type="entry name" value="ParB_N"/>
    <property type="match status" value="1"/>
</dbReference>
<feature type="region of interest" description="Disordered" evidence="2">
    <location>
        <begin position="1"/>
        <end position="38"/>
    </location>
</feature>
<organism evidence="4 5">
    <name type="scientific">Xanthomonas sacchari</name>
    <dbReference type="NCBI Taxonomy" id="56458"/>
    <lineage>
        <taxon>Bacteria</taxon>
        <taxon>Pseudomonadati</taxon>
        <taxon>Pseudomonadota</taxon>
        <taxon>Gammaproteobacteria</taxon>
        <taxon>Lysobacterales</taxon>
        <taxon>Lysobacteraceae</taxon>
        <taxon>Xanthomonas</taxon>
    </lineage>
</organism>
<dbReference type="Gene3D" id="1.10.10.2830">
    <property type="match status" value="1"/>
</dbReference>
<evidence type="ECO:0000313" key="4">
    <source>
        <dbReference type="EMBL" id="MCW0399294.1"/>
    </source>
</evidence>
<evidence type="ECO:0000259" key="3">
    <source>
        <dbReference type="SMART" id="SM00470"/>
    </source>
</evidence>
<dbReference type="EMBL" id="JANFWR010000010">
    <property type="protein sequence ID" value="MCW0399294.1"/>
    <property type="molecule type" value="Genomic_DNA"/>
</dbReference>
<sequence>MSKQKERGAALISALDDVPPAPTQGRTGSARPDSSVPALGMVGELARDELRLSRERVAELQAQLDTLIASGTIQRLDPKKVTHTQYRDRDELGFHDKAYEDLKEDIRRKGRNEQPIFVRPARPDSLQAGFEFEVVWGHRRHRVTQELGIPVEAIVREVSDRDAVLLMSSENARREGLSQYEQARKYRTWIRAGLFENMVAIADAECVHKSTIGRIMAINDLPDEVFAALKDPRNVTGLFASKLLKAIGADEKALDRVKSAGRKMSPAELLKLVAPPPKALPAIEFKSGGRRIFSAVPVEGESGSKFSEIRLHVDLDQSKLERLADFVSGL</sequence>
<dbReference type="InterPro" id="IPR036086">
    <property type="entry name" value="ParB/Sulfiredoxin_sf"/>
</dbReference>
<gene>
    <name evidence="4" type="ORF">NB700_001850</name>
</gene>
<evidence type="ECO:0000313" key="5">
    <source>
        <dbReference type="Proteomes" id="UP001320843"/>
    </source>
</evidence>
<feature type="domain" description="ParB-like N-terminal" evidence="3">
    <location>
        <begin position="74"/>
        <end position="172"/>
    </location>
</feature>
<proteinExistence type="inferred from homology"/>
<dbReference type="PANTHER" id="PTHR33375:SF1">
    <property type="entry name" value="CHROMOSOME-PARTITIONING PROTEIN PARB-RELATED"/>
    <property type="match status" value="1"/>
</dbReference>
<dbReference type="SUPFAM" id="SSF110849">
    <property type="entry name" value="ParB/Sulfiredoxin"/>
    <property type="match status" value="1"/>
</dbReference>
<protein>
    <submittedName>
        <fullName evidence="4">Nucleoid occlusion protein</fullName>
    </submittedName>
</protein>
<dbReference type="SMART" id="SM00470">
    <property type="entry name" value="ParB"/>
    <property type="match status" value="1"/>
</dbReference>
<dbReference type="NCBIfam" id="TIGR00180">
    <property type="entry name" value="parB_part"/>
    <property type="match status" value="1"/>
</dbReference>
<dbReference type="CDD" id="cd16405">
    <property type="entry name" value="RepB_like_N"/>
    <property type="match status" value="1"/>
</dbReference>
<reference evidence="4 5" key="1">
    <citation type="submission" date="2022-06" db="EMBL/GenBank/DDBJ databases">
        <title>Dynamics of rice microbiomes reveals core vertical transmitted seed endophytes.</title>
        <authorList>
            <person name="Liao K."/>
            <person name="Zhang X."/>
        </authorList>
    </citation>
    <scope>NUCLEOTIDE SEQUENCE [LARGE SCALE GENOMIC DNA]</scope>
    <source>
        <strain evidence="4 5">YT10-10-1</strain>
    </source>
</reference>
<dbReference type="Pfam" id="PF18090">
    <property type="entry name" value="SoPB_HTH"/>
    <property type="match status" value="1"/>
</dbReference>
<dbReference type="InterPro" id="IPR037972">
    <property type="entry name" value="RepB_N"/>
</dbReference>
<keyword evidence="5" id="KW-1185">Reference proteome</keyword>
<dbReference type="Gene3D" id="3.90.1530.10">
    <property type="entry name" value="Conserved hypothetical protein from pyrococcus furiosus pfu- 392566-001, ParB domain"/>
    <property type="match status" value="1"/>
</dbReference>
<dbReference type="SUPFAM" id="SSF109709">
    <property type="entry name" value="KorB DNA-binding domain-like"/>
    <property type="match status" value="1"/>
</dbReference>
<dbReference type="InterPro" id="IPR050336">
    <property type="entry name" value="Chromosome_partition/occlusion"/>
</dbReference>
<dbReference type="InterPro" id="IPR004437">
    <property type="entry name" value="ParB/RepB/Spo0J"/>
</dbReference>
<dbReference type="Proteomes" id="UP001320843">
    <property type="component" value="Unassembled WGS sequence"/>
</dbReference>
<dbReference type="PANTHER" id="PTHR33375">
    <property type="entry name" value="CHROMOSOME-PARTITIONING PROTEIN PARB-RELATED"/>
    <property type="match status" value="1"/>
</dbReference>
<dbReference type="RefSeq" id="WP_267122704.1">
    <property type="nucleotide sequence ID" value="NZ_JANFWR010000010.1"/>
</dbReference>
<dbReference type="InterPro" id="IPR003115">
    <property type="entry name" value="ParB_N"/>
</dbReference>